<dbReference type="InterPro" id="IPR011993">
    <property type="entry name" value="PH-like_dom_sf"/>
</dbReference>
<feature type="domain" description="PH" evidence="2">
    <location>
        <begin position="217"/>
        <end position="319"/>
    </location>
</feature>
<name>A0A1Y1YT53_9FUNG</name>
<feature type="compositionally biased region" description="Polar residues" evidence="1">
    <location>
        <begin position="86"/>
        <end position="101"/>
    </location>
</feature>
<evidence type="ECO:0000259" key="2">
    <source>
        <dbReference type="PROSITE" id="PS50003"/>
    </source>
</evidence>
<keyword evidence="4" id="KW-1185">Reference proteome</keyword>
<feature type="region of interest" description="Disordered" evidence="1">
    <location>
        <begin position="439"/>
        <end position="463"/>
    </location>
</feature>
<dbReference type="InParanoid" id="A0A1Y1YT53"/>
<feature type="compositionally biased region" description="Polar residues" evidence="1">
    <location>
        <begin position="439"/>
        <end position="452"/>
    </location>
</feature>
<dbReference type="SMART" id="SM00233">
    <property type="entry name" value="PH"/>
    <property type="match status" value="1"/>
</dbReference>
<evidence type="ECO:0000313" key="3">
    <source>
        <dbReference type="EMBL" id="ORY01156.1"/>
    </source>
</evidence>
<evidence type="ECO:0000313" key="4">
    <source>
        <dbReference type="Proteomes" id="UP000193498"/>
    </source>
</evidence>
<dbReference type="CDD" id="cd00821">
    <property type="entry name" value="PH"/>
    <property type="match status" value="1"/>
</dbReference>
<dbReference type="Proteomes" id="UP000193498">
    <property type="component" value="Unassembled WGS sequence"/>
</dbReference>
<dbReference type="EMBL" id="MCFE01000073">
    <property type="protein sequence ID" value="ORY01156.1"/>
    <property type="molecule type" value="Genomic_DNA"/>
</dbReference>
<organism evidence="3 4">
    <name type="scientific">Basidiobolus meristosporus CBS 931.73</name>
    <dbReference type="NCBI Taxonomy" id="1314790"/>
    <lineage>
        <taxon>Eukaryota</taxon>
        <taxon>Fungi</taxon>
        <taxon>Fungi incertae sedis</taxon>
        <taxon>Zoopagomycota</taxon>
        <taxon>Entomophthoromycotina</taxon>
        <taxon>Basidiobolomycetes</taxon>
        <taxon>Basidiobolales</taxon>
        <taxon>Basidiobolaceae</taxon>
        <taxon>Basidiobolus</taxon>
    </lineage>
</organism>
<dbReference type="OrthoDB" id="185175at2759"/>
<protein>
    <recommendedName>
        <fullName evidence="2">PH domain-containing protein</fullName>
    </recommendedName>
</protein>
<feature type="region of interest" description="Disordered" evidence="1">
    <location>
        <begin position="81"/>
        <end position="105"/>
    </location>
</feature>
<dbReference type="STRING" id="1314790.A0A1Y1YT53"/>
<dbReference type="Gene3D" id="2.30.29.30">
    <property type="entry name" value="Pleckstrin-homology domain (PH domain)/Phosphotyrosine-binding domain (PTB)"/>
    <property type="match status" value="1"/>
</dbReference>
<gene>
    <name evidence="3" type="ORF">K493DRAFT_312562</name>
</gene>
<accession>A0A1Y1YT53</accession>
<dbReference type="InterPro" id="IPR001849">
    <property type="entry name" value="PH_domain"/>
</dbReference>
<proteinExistence type="predicted"/>
<dbReference type="Pfam" id="PF00169">
    <property type="entry name" value="PH"/>
    <property type="match status" value="1"/>
</dbReference>
<dbReference type="AlphaFoldDB" id="A0A1Y1YT53"/>
<comment type="caution">
    <text evidence="3">The sequence shown here is derived from an EMBL/GenBank/DDBJ whole genome shotgun (WGS) entry which is preliminary data.</text>
</comment>
<feature type="region of interest" description="Disordered" evidence="1">
    <location>
        <begin position="415"/>
        <end position="434"/>
    </location>
</feature>
<evidence type="ECO:0000256" key="1">
    <source>
        <dbReference type="SAM" id="MobiDB-lite"/>
    </source>
</evidence>
<dbReference type="SUPFAM" id="SSF50729">
    <property type="entry name" value="PH domain-like"/>
    <property type="match status" value="1"/>
</dbReference>
<reference evidence="3 4" key="1">
    <citation type="submission" date="2016-07" db="EMBL/GenBank/DDBJ databases">
        <title>Pervasive Adenine N6-methylation of Active Genes in Fungi.</title>
        <authorList>
            <consortium name="DOE Joint Genome Institute"/>
            <person name="Mondo S.J."/>
            <person name="Dannebaum R.O."/>
            <person name="Kuo R.C."/>
            <person name="Labutti K."/>
            <person name="Haridas S."/>
            <person name="Kuo A."/>
            <person name="Salamov A."/>
            <person name="Ahrendt S.R."/>
            <person name="Lipzen A."/>
            <person name="Sullivan W."/>
            <person name="Andreopoulos W.B."/>
            <person name="Clum A."/>
            <person name="Lindquist E."/>
            <person name="Daum C."/>
            <person name="Ramamoorthy G.K."/>
            <person name="Gryganskyi A."/>
            <person name="Culley D."/>
            <person name="Magnuson J.K."/>
            <person name="James T.Y."/>
            <person name="O'Malley M.A."/>
            <person name="Stajich J.E."/>
            <person name="Spatafora J.W."/>
            <person name="Visel A."/>
            <person name="Grigoriev I.V."/>
        </authorList>
    </citation>
    <scope>NUCLEOTIDE SEQUENCE [LARGE SCALE GENOMIC DNA]</scope>
    <source>
        <strain evidence="3 4">CBS 931.73</strain>
    </source>
</reference>
<sequence>MTSEVATTSEGTHSHSFYAKDDSCITTTSTYYQKAHELEEFSSLFKRTHRPSQPLTIDVSLELEVLRNSLGKIIQQRRMDRRYSHDSTFSTEPHGSTTSNVSEDEDSCTLSPKVHNLLWDLDNCLAKIQQNEEEALTEPPSADAHSHVNETHSDNIAGVTSSVVANRASTLNPPGSIFAVKGFSKSETFNDKCSDISDDSTPPSSKYSVTVSEVYMIAILAGWVLKLSNTSFFSLKSWKRRFLVLTPTTLFRYKSSAPTAVADEYLELTSDTIACVTDKFAGKRWVLEITSPSKPSWYIQTESLDELKTWLNALKASVIRAKYCNNRLPSAGGFNVPLAKQDTAGVPPLHEGSRRDSTFTIPLARPRTLHALSTNSKSMSALPPQPPIPKYLPPLPPVAIGGVGTQRHRITRAPSSPAIMGSSMAKESRVSSFNRRLQSNHIDTTLPSSRRNSAVLPTLNEDD</sequence>
<dbReference type="PROSITE" id="PS50003">
    <property type="entry name" value="PH_DOMAIN"/>
    <property type="match status" value="1"/>
</dbReference>